<comment type="caution">
    <text evidence="2">The sequence shown here is derived from an EMBL/GenBank/DDBJ whole genome shotgun (WGS) entry which is preliminary data.</text>
</comment>
<protein>
    <submittedName>
        <fullName evidence="2">Ribonuclease H</fullName>
    </submittedName>
</protein>
<feature type="domain" description="Reverse transcriptase Ty1/copia-type" evidence="1">
    <location>
        <begin position="28"/>
        <end position="109"/>
    </location>
</feature>
<evidence type="ECO:0000313" key="2">
    <source>
        <dbReference type="EMBL" id="PIK42351.1"/>
    </source>
</evidence>
<proteinExistence type="predicted"/>
<dbReference type="OrthoDB" id="411615at2759"/>
<organism evidence="2 3">
    <name type="scientific">Stichopus japonicus</name>
    <name type="common">Sea cucumber</name>
    <dbReference type="NCBI Taxonomy" id="307972"/>
    <lineage>
        <taxon>Eukaryota</taxon>
        <taxon>Metazoa</taxon>
        <taxon>Echinodermata</taxon>
        <taxon>Eleutherozoa</taxon>
        <taxon>Echinozoa</taxon>
        <taxon>Holothuroidea</taxon>
        <taxon>Aspidochirotacea</taxon>
        <taxon>Aspidochirotida</taxon>
        <taxon>Stichopodidae</taxon>
        <taxon>Apostichopus</taxon>
    </lineage>
</organism>
<dbReference type="InterPro" id="IPR013103">
    <property type="entry name" value="RVT_2"/>
</dbReference>
<accession>A0A2G8K2X9</accession>
<name>A0A2G8K2X9_STIJA</name>
<gene>
    <name evidence="2" type="ORF">BSL78_20794</name>
</gene>
<dbReference type="STRING" id="307972.A0A2G8K2X9"/>
<evidence type="ECO:0000259" key="1">
    <source>
        <dbReference type="Pfam" id="PF07727"/>
    </source>
</evidence>
<dbReference type="Pfam" id="PF07727">
    <property type="entry name" value="RVT_2"/>
    <property type="match status" value="1"/>
</dbReference>
<keyword evidence="3" id="KW-1185">Reference proteome</keyword>
<dbReference type="Proteomes" id="UP000230750">
    <property type="component" value="Unassembled WGS sequence"/>
</dbReference>
<sequence>MEDCHGEGDELSVTMISEIWWTCQWIERQLAAEWAFKVKAGADGPVERYKARLVAQGFSHKFGIDYNEFFPMIRLESVRTVIALAALNGQKLHQMDVTTAFLNGLLDQRGGVYETARSICCQLPRTICMET</sequence>
<dbReference type="AlphaFoldDB" id="A0A2G8K2X9"/>
<evidence type="ECO:0000313" key="3">
    <source>
        <dbReference type="Proteomes" id="UP000230750"/>
    </source>
</evidence>
<dbReference type="EMBL" id="MRZV01000941">
    <property type="protein sequence ID" value="PIK42351.1"/>
    <property type="molecule type" value="Genomic_DNA"/>
</dbReference>
<reference evidence="2 3" key="1">
    <citation type="journal article" date="2017" name="PLoS Biol.">
        <title>The sea cucumber genome provides insights into morphological evolution and visceral regeneration.</title>
        <authorList>
            <person name="Zhang X."/>
            <person name="Sun L."/>
            <person name="Yuan J."/>
            <person name="Sun Y."/>
            <person name="Gao Y."/>
            <person name="Zhang L."/>
            <person name="Li S."/>
            <person name="Dai H."/>
            <person name="Hamel J.F."/>
            <person name="Liu C."/>
            <person name="Yu Y."/>
            <person name="Liu S."/>
            <person name="Lin W."/>
            <person name="Guo K."/>
            <person name="Jin S."/>
            <person name="Xu P."/>
            <person name="Storey K.B."/>
            <person name="Huan P."/>
            <person name="Zhang T."/>
            <person name="Zhou Y."/>
            <person name="Zhang J."/>
            <person name="Lin C."/>
            <person name="Li X."/>
            <person name="Xing L."/>
            <person name="Huo D."/>
            <person name="Sun M."/>
            <person name="Wang L."/>
            <person name="Mercier A."/>
            <person name="Li F."/>
            <person name="Yang H."/>
            <person name="Xiang J."/>
        </authorList>
    </citation>
    <scope>NUCLEOTIDE SEQUENCE [LARGE SCALE GENOMIC DNA]</scope>
    <source>
        <strain evidence="2">Shaxun</strain>
        <tissue evidence="2">Muscle</tissue>
    </source>
</reference>